<protein>
    <submittedName>
        <fullName evidence="1">Transcriptional regulator, BadM/Rrf2 family</fullName>
    </submittedName>
</protein>
<name>A0A1N6RUR4_9ACTN</name>
<accession>A0A1N6RUR4</accession>
<dbReference type="PROSITE" id="PS01332">
    <property type="entry name" value="HTH_RRF2_1"/>
    <property type="match status" value="1"/>
</dbReference>
<sequence length="160" mass="17555">MRMSEGVEWAMHCCLTLAWLGNEVPVSTAKLAAGFELPPAYLNKQLQALAKAGIMTSTPGARGGFRLARPLEEITVMEVVTAIDGPAEAFQCTEIRRRGAGAARPEWQFRAPCAVTTAMRKAEMAWRRVLAAQTLADVQAAANRRAPQAGEVIRRWYEQN</sequence>
<keyword evidence="2" id="KW-1185">Reference proteome</keyword>
<dbReference type="NCBIfam" id="TIGR00738">
    <property type="entry name" value="rrf2_super"/>
    <property type="match status" value="1"/>
</dbReference>
<gene>
    <name evidence="1" type="ORF">SAMN05421833_101515</name>
</gene>
<proteinExistence type="predicted"/>
<reference evidence="2" key="1">
    <citation type="submission" date="2017-01" db="EMBL/GenBank/DDBJ databases">
        <authorList>
            <person name="Varghese N."/>
            <person name="Submissions S."/>
        </authorList>
    </citation>
    <scope>NUCLEOTIDE SEQUENCE [LARGE SCALE GENOMIC DNA]</scope>
    <source>
        <strain evidence="2">ATCC 12950</strain>
    </source>
</reference>
<dbReference type="InterPro" id="IPR036390">
    <property type="entry name" value="WH_DNA-bd_sf"/>
</dbReference>
<dbReference type="InterPro" id="IPR030489">
    <property type="entry name" value="TR_Rrf2-type_CS"/>
</dbReference>
<dbReference type="PANTHER" id="PTHR33221:SF13">
    <property type="entry name" value="TRANSCRIPTIONAL REGULATOR-RELATED"/>
    <property type="match status" value="1"/>
</dbReference>
<evidence type="ECO:0000313" key="1">
    <source>
        <dbReference type="EMBL" id="SIQ32603.1"/>
    </source>
</evidence>
<organism evidence="1 2">
    <name type="scientific">Microbispora rosea</name>
    <dbReference type="NCBI Taxonomy" id="58117"/>
    <lineage>
        <taxon>Bacteria</taxon>
        <taxon>Bacillati</taxon>
        <taxon>Actinomycetota</taxon>
        <taxon>Actinomycetes</taxon>
        <taxon>Streptosporangiales</taxon>
        <taxon>Streptosporangiaceae</taxon>
        <taxon>Microbispora</taxon>
    </lineage>
</organism>
<dbReference type="Gene3D" id="1.10.10.10">
    <property type="entry name" value="Winged helix-like DNA-binding domain superfamily/Winged helix DNA-binding domain"/>
    <property type="match status" value="1"/>
</dbReference>
<dbReference type="InterPro" id="IPR000944">
    <property type="entry name" value="Tscrpt_reg_Rrf2"/>
</dbReference>
<dbReference type="GO" id="GO:0005829">
    <property type="term" value="C:cytosol"/>
    <property type="evidence" value="ECO:0007669"/>
    <property type="project" value="TreeGrafter"/>
</dbReference>
<dbReference type="AlphaFoldDB" id="A0A1N6RUR4"/>
<dbReference type="EMBL" id="FTNI01000001">
    <property type="protein sequence ID" value="SIQ32603.1"/>
    <property type="molecule type" value="Genomic_DNA"/>
</dbReference>
<dbReference type="PANTHER" id="PTHR33221">
    <property type="entry name" value="WINGED HELIX-TURN-HELIX TRANSCRIPTIONAL REGULATOR, RRF2 FAMILY"/>
    <property type="match status" value="1"/>
</dbReference>
<dbReference type="OrthoDB" id="9808360at2"/>
<dbReference type="Proteomes" id="UP000186096">
    <property type="component" value="Unassembled WGS sequence"/>
</dbReference>
<evidence type="ECO:0000313" key="2">
    <source>
        <dbReference type="Proteomes" id="UP000186096"/>
    </source>
</evidence>
<dbReference type="Pfam" id="PF02082">
    <property type="entry name" value="Rrf2"/>
    <property type="match status" value="1"/>
</dbReference>
<dbReference type="GO" id="GO:0003700">
    <property type="term" value="F:DNA-binding transcription factor activity"/>
    <property type="evidence" value="ECO:0007669"/>
    <property type="project" value="TreeGrafter"/>
</dbReference>
<dbReference type="PROSITE" id="PS51197">
    <property type="entry name" value="HTH_RRF2_2"/>
    <property type="match status" value="1"/>
</dbReference>
<dbReference type="InterPro" id="IPR036388">
    <property type="entry name" value="WH-like_DNA-bd_sf"/>
</dbReference>
<dbReference type="SUPFAM" id="SSF46785">
    <property type="entry name" value="Winged helix' DNA-binding domain"/>
    <property type="match status" value="1"/>
</dbReference>
<dbReference type="STRING" id="58117.SAMN05421833_101515"/>